<keyword evidence="4" id="KW-1185">Reference proteome</keyword>
<organism evidence="3 4">
    <name type="scientific">Armillaria ostoyae</name>
    <name type="common">Armillaria root rot fungus</name>
    <dbReference type="NCBI Taxonomy" id="47428"/>
    <lineage>
        <taxon>Eukaryota</taxon>
        <taxon>Fungi</taxon>
        <taxon>Dikarya</taxon>
        <taxon>Basidiomycota</taxon>
        <taxon>Agaricomycotina</taxon>
        <taxon>Agaricomycetes</taxon>
        <taxon>Agaricomycetidae</taxon>
        <taxon>Agaricales</taxon>
        <taxon>Marasmiineae</taxon>
        <taxon>Physalacriaceae</taxon>
        <taxon>Armillaria</taxon>
    </lineage>
</organism>
<dbReference type="AlphaFoldDB" id="A0A284S7X0"/>
<gene>
    <name evidence="3" type="ORF">ARMOST_20636</name>
</gene>
<dbReference type="EMBL" id="FUEG01000040">
    <property type="protein sequence ID" value="SJL17094.1"/>
    <property type="molecule type" value="Genomic_DNA"/>
</dbReference>
<sequence length="119" mass="13123">MGNGSSNQSQGESDPSFSIGAGRTNRFEERYFDEGSEFMRNRMQFGNSVAEWNATLMIAWASLGLLLLMAGFICGRRRCGKLTDIESKALRGAVKLPVEDGENIKSQTMIRVVEDVPLA</sequence>
<protein>
    <submittedName>
        <fullName evidence="3">Uncharacterized protein</fullName>
    </submittedName>
</protein>
<dbReference type="Proteomes" id="UP000219338">
    <property type="component" value="Unassembled WGS sequence"/>
</dbReference>
<feature type="region of interest" description="Disordered" evidence="1">
    <location>
        <begin position="1"/>
        <end position="24"/>
    </location>
</feature>
<evidence type="ECO:0000256" key="2">
    <source>
        <dbReference type="SAM" id="Phobius"/>
    </source>
</evidence>
<feature type="compositionally biased region" description="Low complexity" evidence="1">
    <location>
        <begin position="1"/>
        <end position="11"/>
    </location>
</feature>
<keyword evidence="2" id="KW-0472">Membrane</keyword>
<evidence type="ECO:0000256" key="1">
    <source>
        <dbReference type="SAM" id="MobiDB-lite"/>
    </source>
</evidence>
<dbReference type="OrthoDB" id="3033820at2759"/>
<evidence type="ECO:0000313" key="3">
    <source>
        <dbReference type="EMBL" id="SJL17094.1"/>
    </source>
</evidence>
<dbReference type="OMA" id="FDEGSEC"/>
<reference evidence="4" key="1">
    <citation type="journal article" date="2017" name="Nat. Ecol. Evol.">
        <title>Genome expansion and lineage-specific genetic innovations in the forest pathogenic fungi Armillaria.</title>
        <authorList>
            <person name="Sipos G."/>
            <person name="Prasanna A.N."/>
            <person name="Walter M.C."/>
            <person name="O'Connor E."/>
            <person name="Balint B."/>
            <person name="Krizsan K."/>
            <person name="Kiss B."/>
            <person name="Hess J."/>
            <person name="Varga T."/>
            <person name="Slot J."/>
            <person name="Riley R."/>
            <person name="Boka B."/>
            <person name="Rigling D."/>
            <person name="Barry K."/>
            <person name="Lee J."/>
            <person name="Mihaltcheva S."/>
            <person name="LaButti K."/>
            <person name="Lipzen A."/>
            <person name="Waldron R."/>
            <person name="Moloney N.M."/>
            <person name="Sperisen C."/>
            <person name="Kredics L."/>
            <person name="Vagvoelgyi C."/>
            <person name="Patrignani A."/>
            <person name="Fitzpatrick D."/>
            <person name="Nagy I."/>
            <person name="Doyle S."/>
            <person name="Anderson J.B."/>
            <person name="Grigoriev I.V."/>
            <person name="Gueldener U."/>
            <person name="Muensterkoetter M."/>
            <person name="Nagy L.G."/>
        </authorList>
    </citation>
    <scope>NUCLEOTIDE SEQUENCE [LARGE SCALE GENOMIC DNA]</scope>
    <source>
        <strain evidence="4">C18/9</strain>
    </source>
</reference>
<feature type="transmembrane region" description="Helical" evidence="2">
    <location>
        <begin position="52"/>
        <end position="74"/>
    </location>
</feature>
<accession>A0A284S7X0</accession>
<evidence type="ECO:0000313" key="4">
    <source>
        <dbReference type="Proteomes" id="UP000219338"/>
    </source>
</evidence>
<name>A0A284S7X0_ARMOS</name>
<proteinExistence type="predicted"/>
<keyword evidence="2" id="KW-0812">Transmembrane</keyword>
<keyword evidence="2" id="KW-1133">Transmembrane helix</keyword>